<sequence length="64" mass="6751">MIPAPPRKTLLEWIEADDADTPDDAAPVCTASQQRLYAAVASTPEQDNREPLAPPPGLALALLG</sequence>
<protein>
    <submittedName>
        <fullName evidence="2">Uncharacterized protein</fullName>
    </submittedName>
</protein>
<dbReference type="AlphaFoldDB" id="A0A7X1KPR5"/>
<evidence type="ECO:0000313" key="2">
    <source>
        <dbReference type="EMBL" id="MBC2668743.1"/>
    </source>
</evidence>
<dbReference type="EMBL" id="JACLAX010000004">
    <property type="protein sequence ID" value="MBC2668743.1"/>
    <property type="molecule type" value="Genomic_DNA"/>
</dbReference>
<organism evidence="2 3">
    <name type="scientific">Novosphingobium piscinae</name>
    <dbReference type="NCBI Taxonomy" id="1507448"/>
    <lineage>
        <taxon>Bacteria</taxon>
        <taxon>Pseudomonadati</taxon>
        <taxon>Pseudomonadota</taxon>
        <taxon>Alphaproteobacteria</taxon>
        <taxon>Sphingomonadales</taxon>
        <taxon>Sphingomonadaceae</taxon>
        <taxon>Novosphingobium</taxon>
    </lineage>
</organism>
<proteinExistence type="predicted"/>
<evidence type="ECO:0000256" key="1">
    <source>
        <dbReference type="SAM" id="MobiDB-lite"/>
    </source>
</evidence>
<dbReference type="Proteomes" id="UP000551327">
    <property type="component" value="Unassembled WGS sequence"/>
</dbReference>
<name>A0A7X1KPR5_9SPHN</name>
<feature type="region of interest" description="Disordered" evidence="1">
    <location>
        <begin position="41"/>
        <end position="64"/>
    </location>
</feature>
<comment type="caution">
    <text evidence="2">The sequence shown here is derived from an EMBL/GenBank/DDBJ whole genome shotgun (WGS) entry which is preliminary data.</text>
</comment>
<accession>A0A7X1KPR5</accession>
<evidence type="ECO:0000313" key="3">
    <source>
        <dbReference type="Proteomes" id="UP000551327"/>
    </source>
</evidence>
<reference evidence="2 3" key="1">
    <citation type="submission" date="2020-08" db="EMBL/GenBank/DDBJ databases">
        <title>The genome sequence of type strain Novosphingobium piscinae KCTC 42194.</title>
        <authorList>
            <person name="Liu Y."/>
        </authorList>
    </citation>
    <scope>NUCLEOTIDE SEQUENCE [LARGE SCALE GENOMIC DNA]</scope>
    <source>
        <strain evidence="2 3">KCTC 42194</strain>
    </source>
</reference>
<gene>
    <name evidence="2" type="ORF">H7F53_06285</name>
</gene>
<dbReference type="RefSeq" id="WP_185678611.1">
    <property type="nucleotide sequence ID" value="NZ_JACLAX010000004.1"/>
</dbReference>
<keyword evidence="3" id="KW-1185">Reference proteome</keyword>